<sequence>MDSLTEVYQCEIKPEWVDYNSHLNDAYYALVFSLAGEALYDALGLGEQWRQQQNRTIFTLDARTRYLREVHLGAKLTIKAQLLASDSRRMHFLLYMYADDGKVLRATSEQVVVCIDPTVTRAAAFDTDAQQRISDLLQQHLHAAKPATVGRPLGL</sequence>
<dbReference type="Proteomes" id="UP000838100">
    <property type="component" value="Unassembled WGS sequence"/>
</dbReference>
<proteinExistence type="predicted"/>
<dbReference type="RefSeq" id="WP_237445454.1">
    <property type="nucleotide sequence ID" value="NZ_CAKLPX010000003.1"/>
</dbReference>
<dbReference type="GO" id="GO:0047728">
    <property type="term" value="F:carnitine 3-dehydrogenase activity"/>
    <property type="evidence" value="ECO:0007669"/>
    <property type="project" value="UniProtKB-EC"/>
</dbReference>
<dbReference type="EC" id="1.1.1.108" evidence="1"/>
<dbReference type="EMBL" id="CAKLPX010000003">
    <property type="protein sequence ID" value="CAH0992779.1"/>
    <property type="molecule type" value="Genomic_DNA"/>
</dbReference>
<dbReference type="InterPro" id="IPR029069">
    <property type="entry name" value="HotDog_dom_sf"/>
</dbReference>
<dbReference type="CDD" id="cd00586">
    <property type="entry name" value="4HBT"/>
    <property type="match status" value="1"/>
</dbReference>
<dbReference type="Pfam" id="PF13279">
    <property type="entry name" value="4HBT_2"/>
    <property type="match status" value="1"/>
</dbReference>
<keyword evidence="2" id="KW-1185">Reference proteome</keyword>
<reference evidence="1" key="1">
    <citation type="submission" date="2021-12" db="EMBL/GenBank/DDBJ databases">
        <authorList>
            <person name="Rodrigo-Torres L."/>
            <person name="Arahal R. D."/>
            <person name="Lucena T."/>
        </authorList>
    </citation>
    <scope>NUCLEOTIDE SEQUENCE</scope>
    <source>
        <strain evidence="1">CECT 8267</strain>
    </source>
</reference>
<dbReference type="SUPFAM" id="SSF54637">
    <property type="entry name" value="Thioesterase/thiol ester dehydrase-isomerase"/>
    <property type="match status" value="1"/>
</dbReference>
<evidence type="ECO:0000313" key="1">
    <source>
        <dbReference type="EMBL" id="CAH0992779.1"/>
    </source>
</evidence>
<protein>
    <submittedName>
        <fullName evidence="1">L-carnitine dehydrogenase</fullName>
        <ecNumber evidence="1">1.1.1.108</ecNumber>
    </submittedName>
</protein>
<dbReference type="Gene3D" id="3.10.129.10">
    <property type="entry name" value="Hotdog Thioesterase"/>
    <property type="match status" value="1"/>
</dbReference>
<name>A0ABM9AHS4_9GAMM</name>
<evidence type="ECO:0000313" key="2">
    <source>
        <dbReference type="Proteomes" id="UP000838100"/>
    </source>
</evidence>
<organism evidence="1 2">
    <name type="scientific">Sinobacterium norvegicum</name>
    <dbReference type="NCBI Taxonomy" id="1641715"/>
    <lineage>
        <taxon>Bacteria</taxon>
        <taxon>Pseudomonadati</taxon>
        <taxon>Pseudomonadota</taxon>
        <taxon>Gammaproteobacteria</taxon>
        <taxon>Cellvibrionales</taxon>
        <taxon>Spongiibacteraceae</taxon>
        <taxon>Sinobacterium</taxon>
    </lineage>
</organism>
<keyword evidence="1" id="KW-0560">Oxidoreductase</keyword>
<gene>
    <name evidence="1" type="primary">lcdH_2</name>
    <name evidence="1" type="ORF">SIN8267_02916</name>
</gene>
<comment type="caution">
    <text evidence="1">The sequence shown here is derived from an EMBL/GenBank/DDBJ whole genome shotgun (WGS) entry which is preliminary data.</text>
</comment>
<accession>A0ABM9AHS4</accession>